<comment type="subcellular location">
    <subcellularLocation>
        <location evidence="1">Membrane</location>
    </subcellularLocation>
</comment>
<dbReference type="Pfam" id="PF04116">
    <property type="entry name" value="FA_hydroxylase"/>
    <property type="match status" value="1"/>
</dbReference>
<feature type="domain" description="Fatty acid hydroxylase" evidence="5">
    <location>
        <begin position="130"/>
        <end position="251"/>
    </location>
</feature>
<dbReference type="STRING" id="1073089.A0A1L9RFP6"/>
<organism evidence="6 7">
    <name type="scientific">Aspergillus wentii DTO 134E9</name>
    <dbReference type="NCBI Taxonomy" id="1073089"/>
    <lineage>
        <taxon>Eukaryota</taxon>
        <taxon>Fungi</taxon>
        <taxon>Dikarya</taxon>
        <taxon>Ascomycota</taxon>
        <taxon>Pezizomycotina</taxon>
        <taxon>Eurotiomycetes</taxon>
        <taxon>Eurotiomycetidae</taxon>
        <taxon>Eurotiales</taxon>
        <taxon>Aspergillaceae</taxon>
        <taxon>Aspergillus</taxon>
        <taxon>Aspergillus subgen. Cremei</taxon>
    </lineage>
</organism>
<sequence length="260" mass="30062">MENIVSVTLGKVENLWFNIVSSYSPLSIEFIGTLLVQTTFVWLLSLCYISLDTLFPSFSQRHKIQPAARQPSRHDIWRCVVVVAQNQVLMSSIHLIQLLALNRLGYRSSAYRVEASFPTVTEVFRDIILSGLMREVIYYYNHRLLHSSSRLYIQIHKKHHQFTAPFALATQFAHPLEHLLTNVLPVTLPPEMLGSHVLTFWISMALHLFSAVTVHSGYDFFNNMAKAHDLHHEKFNLHYGTMGLLDWIHGTDKHKKDRKE</sequence>
<dbReference type="GeneID" id="63751430"/>
<dbReference type="InterPro" id="IPR006694">
    <property type="entry name" value="Fatty_acid_hydroxylase"/>
</dbReference>
<dbReference type="VEuPathDB" id="FungiDB:ASPWEDRAFT_41549"/>
<reference evidence="7" key="1">
    <citation type="journal article" date="2017" name="Genome Biol.">
        <title>Comparative genomics reveals high biological diversity and specific adaptations in the industrially and medically important fungal genus Aspergillus.</title>
        <authorList>
            <person name="de Vries R.P."/>
            <person name="Riley R."/>
            <person name="Wiebenga A."/>
            <person name="Aguilar-Osorio G."/>
            <person name="Amillis S."/>
            <person name="Uchima C.A."/>
            <person name="Anderluh G."/>
            <person name="Asadollahi M."/>
            <person name="Askin M."/>
            <person name="Barry K."/>
            <person name="Battaglia E."/>
            <person name="Bayram O."/>
            <person name="Benocci T."/>
            <person name="Braus-Stromeyer S.A."/>
            <person name="Caldana C."/>
            <person name="Canovas D."/>
            <person name="Cerqueira G.C."/>
            <person name="Chen F."/>
            <person name="Chen W."/>
            <person name="Choi C."/>
            <person name="Clum A."/>
            <person name="Dos Santos R.A."/>
            <person name="Damasio A.R."/>
            <person name="Diallinas G."/>
            <person name="Emri T."/>
            <person name="Fekete E."/>
            <person name="Flipphi M."/>
            <person name="Freyberg S."/>
            <person name="Gallo A."/>
            <person name="Gournas C."/>
            <person name="Habgood R."/>
            <person name="Hainaut M."/>
            <person name="Harispe M.L."/>
            <person name="Henrissat B."/>
            <person name="Hilden K.S."/>
            <person name="Hope R."/>
            <person name="Hossain A."/>
            <person name="Karabika E."/>
            <person name="Karaffa L."/>
            <person name="Karanyi Z."/>
            <person name="Krasevec N."/>
            <person name="Kuo A."/>
            <person name="Kusch H."/>
            <person name="LaButti K."/>
            <person name="Lagendijk E.L."/>
            <person name="Lapidus A."/>
            <person name="Levasseur A."/>
            <person name="Lindquist E."/>
            <person name="Lipzen A."/>
            <person name="Logrieco A.F."/>
            <person name="MacCabe A."/>
            <person name="Maekelae M.R."/>
            <person name="Malavazi I."/>
            <person name="Melin P."/>
            <person name="Meyer V."/>
            <person name="Mielnichuk N."/>
            <person name="Miskei M."/>
            <person name="Molnar A.P."/>
            <person name="Mule G."/>
            <person name="Ngan C.Y."/>
            <person name="Orejas M."/>
            <person name="Orosz E."/>
            <person name="Ouedraogo J.P."/>
            <person name="Overkamp K.M."/>
            <person name="Park H.-S."/>
            <person name="Perrone G."/>
            <person name="Piumi F."/>
            <person name="Punt P.J."/>
            <person name="Ram A.F."/>
            <person name="Ramon A."/>
            <person name="Rauscher S."/>
            <person name="Record E."/>
            <person name="Riano-Pachon D.M."/>
            <person name="Robert V."/>
            <person name="Roehrig J."/>
            <person name="Ruller R."/>
            <person name="Salamov A."/>
            <person name="Salih N.S."/>
            <person name="Samson R.A."/>
            <person name="Sandor E."/>
            <person name="Sanguinetti M."/>
            <person name="Schuetze T."/>
            <person name="Sepcic K."/>
            <person name="Shelest E."/>
            <person name="Sherlock G."/>
            <person name="Sophianopoulou V."/>
            <person name="Squina F.M."/>
            <person name="Sun H."/>
            <person name="Susca A."/>
            <person name="Todd R.B."/>
            <person name="Tsang A."/>
            <person name="Unkles S.E."/>
            <person name="van de Wiele N."/>
            <person name="van Rossen-Uffink D."/>
            <person name="Oliveira J.V."/>
            <person name="Vesth T.C."/>
            <person name="Visser J."/>
            <person name="Yu J.-H."/>
            <person name="Zhou M."/>
            <person name="Andersen M.R."/>
            <person name="Archer D.B."/>
            <person name="Baker S.E."/>
            <person name="Benoit I."/>
            <person name="Brakhage A.A."/>
            <person name="Braus G.H."/>
            <person name="Fischer R."/>
            <person name="Frisvad J.C."/>
            <person name="Goldman G.H."/>
            <person name="Houbraken J."/>
            <person name="Oakley B."/>
            <person name="Pocsi I."/>
            <person name="Scazzocchio C."/>
            <person name="Seiboth B."/>
            <person name="vanKuyk P.A."/>
            <person name="Wortman J."/>
            <person name="Dyer P.S."/>
            <person name="Grigoriev I.V."/>
        </authorList>
    </citation>
    <scope>NUCLEOTIDE SEQUENCE [LARGE SCALE GENOMIC DNA]</scope>
    <source>
        <strain evidence="7">DTO 134E9</strain>
    </source>
</reference>
<dbReference type="GO" id="GO:0005506">
    <property type="term" value="F:iron ion binding"/>
    <property type="evidence" value="ECO:0007669"/>
    <property type="project" value="InterPro"/>
</dbReference>
<dbReference type="GO" id="GO:0016020">
    <property type="term" value="C:membrane"/>
    <property type="evidence" value="ECO:0007669"/>
    <property type="project" value="UniProtKB-SubCell"/>
</dbReference>
<evidence type="ECO:0000259" key="5">
    <source>
        <dbReference type="Pfam" id="PF04116"/>
    </source>
</evidence>
<dbReference type="InterPro" id="IPR050307">
    <property type="entry name" value="Sterol_Desaturase_Related"/>
</dbReference>
<dbReference type="OrthoDB" id="408954at2759"/>
<keyword evidence="4" id="KW-0472">Membrane</keyword>
<proteinExistence type="predicted"/>
<keyword evidence="3" id="KW-1133">Transmembrane helix</keyword>
<dbReference type="AlphaFoldDB" id="A0A1L9RFP6"/>
<dbReference type="PANTHER" id="PTHR11863">
    <property type="entry name" value="STEROL DESATURASE"/>
    <property type="match status" value="1"/>
</dbReference>
<evidence type="ECO:0000256" key="3">
    <source>
        <dbReference type="ARBA" id="ARBA00022989"/>
    </source>
</evidence>
<dbReference type="GO" id="GO:0016491">
    <property type="term" value="F:oxidoreductase activity"/>
    <property type="evidence" value="ECO:0007669"/>
    <property type="project" value="InterPro"/>
</dbReference>
<dbReference type="EMBL" id="KV878213">
    <property type="protein sequence ID" value="OJJ33697.1"/>
    <property type="molecule type" value="Genomic_DNA"/>
</dbReference>
<keyword evidence="2" id="KW-0812">Transmembrane</keyword>
<evidence type="ECO:0000256" key="1">
    <source>
        <dbReference type="ARBA" id="ARBA00004370"/>
    </source>
</evidence>
<name>A0A1L9RFP6_ASPWE</name>
<evidence type="ECO:0000313" key="7">
    <source>
        <dbReference type="Proteomes" id="UP000184383"/>
    </source>
</evidence>
<protein>
    <recommendedName>
        <fullName evidence="5">Fatty acid hydroxylase domain-containing protein</fullName>
    </recommendedName>
</protein>
<evidence type="ECO:0000256" key="4">
    <source>
        <dbReference type="ARBA" id="ARBA00023136"/>
    </source>
</evidence>
<dbReference type="RefSeq" id="XP_040687373.1">
    <property type="nucleotide sequence ID" value="XM_040835582.1"/>
</dbReference>
<dbReference type="Proteomes" id="UP000184383">
    <property type="component" value="Unassembled WGS sequence"/>
</dbReference>
<accession>A0A1L9RFP6</accession>
<gene>
    <name evidence="6" type="ORF">ASPWEDRAFT_41549</name>
</gene>
<dbReference type="GO" id="GO:0008610">
    <property type="term" value="P:lipid biosynthetic process"/>
    <property type="evidence" value="ECO:0007669"/>
    <property type="project" value="InterPro"/>
</dbReference>
<evidence type="ECO:0000313" key="6">
    <source>
        <dbReference type="EMBL" id="OJJ33697.1"/>
    </source>
</evidence>
<evidence type="ECO:0000256" key="2">
    <source>
        <dbReference type="ARBA" id="ARBA00022692"/>
    </source>
</evidence>
<keyword evidence="7" id="KW-1185">Reference proteome</keyword>